<gene>
    <name evidence="2" type="ORF">SAMN05421579_1159</name>
</gene>
<proteinExistence type="predicted"/>
<feature type="region of interest" description="Disordered" evidence="1">
    <location>
        <begin position="1"/>
        <end position="23"/>
    </location>
</feature>
<evidence type="ECO:0000313" key="3">
    <source>
        <dbReference type="Proteomes" id="UP000199011"/>
    </source>
</evidence>
<evidence type="ECO:0000313" key="2">
    <source>
        <dbReference type="EMBL" id="SFN68445.1"/>
    </source>
</evidence>
<dbReference type="AlphaFoldDB" id="A0A1I5B159"/>
<keyword evidence="3" id="KW-1185">Reference proteome</keyword>
<reference evidence="3" key="1">
    <citation type="submission" date="2016-10" db="EMBL/GenBank/DDBJ databases">
        <authorList>
            <person name="Varghese N."/>
            <person name="Submissions S."/>
        </authorList>
    </citation>
    <scope>NUCLEOTIDE SEQUENCE [LARGE SCALE GENOMIC DNA]</scope>
    <source>
        <strain evidence="3">DSM 16522</strain>
    </source>
</reference>
<accession>A0A1I5B159</accession>
<name>A0A1I5B159_9GAMM</name>
<evidence type="ECO:0000256" key="1">
    <source>
        <dbReference type="SAM" id="MobiDB-lite"/>
    </source>
</evidence>
<protein>
    <submittedName>
        <fullName evidence="2">Uncharacterized protein</fullName>
    </submittedName>
</protein>
<dbReference type="EMBL" id="FOVO01000015">
    <property type="protein sequence ID" value="SFN68445.1"/>
    <property type="molecule type" value="Genomic_DNA"/>
</dbReference>
<sequence length="36" mass="4090">MKISDNVLKNDSGHGYNGSLSLGWRKSHTLPEYQKK</sequence>
<organism evidence="2 3">
    <name type="scientific">Xenorhabdus japonica</name>
    <dbReference type="NCBI Taxonomy" id="53341"/>
    <lineage>
        <taxon>Bacteria</taxon>
        <taxon>Pseudomonadati</taxon>
        <taxon>Pseudomonadota</taxon>
        <taxon>Gammaproteobacteria</taxon>
        <taxon>Enterobacterales</taxon>
        <taxon>Morganellaceae</taxon>
        <taxon>Xenorhabdus</taxon>
    </lineage>
</organism>
<dbReference type="Proteomes" id="UP000199011">
    <property type="component" value="Unassembled WGS sequence"/>
</dbReference>
<dbReference type="STRING" id="53341.SAMN05421579_1159"/>